<evidence type="ECO:0000256" key="3">
    <source>
        <dbReference type="ARBA" id="ARBA00023163"/>
    </source>
</evidence>
<organism evidence="6 7">
    <name type="scientific">Pelagibacterium luteolum</name>
    <dbReference type="NCBI Taxonomy" id="440168"/>
    <lineage>
        <taxon>Bacteria</taxon>
        <taxon>Pseudomonadati</taxon>
        <taxon>Pseudomonadota</taxon>
        <taxon>Alphaproteobacteria</taxon>
        <taxon>Hyphomicrobiales</taxon>
        <taxon>Devosiaceae</taxon>
        <taxon>Pelagibacterium</taxon>
    </lineage>
</organism>
<keyword evidence="2" id="KW-0805">Transcription regulation</keyword>
<dbReference type="InterPro" id="IPR011006">
    <property type="entry name" value="CheY-like_superfamily"/>
</dbReference>
<dbReference type="Gene3D" id="3.40.50.2300">
    <property type="match status" value="1"/>
</dbReference>
<proteinExistence type="predicted"/>
<evidence type="ECO:0000259" key="5">
    <source>
        <dbReference type="PROSITE" id="PS50110"/>
    </source>
</evidence>
<dbReference type="AlphaFoldDB" id="A0A1G8AGE3"/>
<reference evidence="6 7" key="1">
    <citation type="submission" date="2016-10" db="EMBL/GenBank/DDBJ databases">
        <authorList>
            <person name="de Groot N.N."/>
        </authorList>
    </citation>
    <scope>NUCLEOTIDE SEQUENCE [LARGE SCALE GENOMIC DNA]</scope>
    <source>
        <strain evidence="6 7">CGMCC 1.10267</strain>
    </source>
</reference>
<dbReference type="SUPFAM" id="SSF52172">
    <property type="entry name" value="CheY-like"/>
    <property type="match status" value="1"/>
</dbReference>
<dbReference type="SMART" id="SM00448">
    <property type="entry name" value="REC"/>
    <property type="match status" value="1"/>
</dbReference>
<protein>
    <submittedName>
        <fullName evidence="6">Response regulator receiver domain-containing protein</fullName>
    </submittedName>
</protein>
<dbReference type="GO" id="GO:0000160">
    <property type="term" value="P:phosphorelay signal transduction system"/>
    <property type="evidence" value="ECO:0007669"/>
    <property type="project" value="InterPro"/>
</dbReference>
<dbReference type="RefSeq" id="WP_090600163.1">
    <property type="nucleotide sequence ID" value="NZ_FNCS01000030.1"/>
</dbReference>
<name>A0A1G8AGE3_9HYPH</name>
<evidence type="ECO:0000256" key="4">
    <source>
        <dbReference type="PROSITE-ProRule" id="PRU00169"/>
    </source>
</evidence>
<accession>A0A1G8AGE3</accession>
<feature type="modified residue" description="4-aspartylphosphate" evidence="4">
    <location>
        <position position="58"/>
    </location>
</feature>
<evidence type="ECO:0000313" key="7">
    <source>
        <dbReference type="Proteomes" id="UP000199495"/>
    </source>
</evidence>
<dbReference type="Proteomes" id="UP000199495">
    <property type="component" value="Unassembled WGS sequence"/>
</dbReference>
<dbReference type="InterPro" id="IPR050595">
    <property type="entry name" value="Bact_response_regulator"/>
</dbReference>
<evidence type="ECO:0000256" key="2">
    <source>
        <dbReference type="ARBA" id="ARBA00023015"/>
    </source>
</evidence>
<evidence type="ECO:0000313" key="6">
    <source>
        <dbReference type="EMBL" id="SDH20054.1"/>
    </source>
</evidence>
<dbReference type="PANTHER" id="PTHR44591:SF3">
    <property type="entry name" value="RESPONSE REGULATORY DOMAIN-CONTAINING PROTEIN"/>
    <property type="match status" value="1"/>
</dbReference>
<gene>
    <name evidence="6" type="ORF">SAMN04487974_1303</name>
</gene>
<dbReference type="OrthoDB" id="9784719at2"/>
<dbReference type="PROSITE" id="PS50110">
    <property type="entry name" value="RESPONSE_REGULATORY"/>
    <property type="match status" value="1"/>
</dbReference>
<sequence length="124" mass="13005">MNAAESTTILVVEDEILILIDLAMSLRSAGFGVLEASSADAAIELLEKHPDIRAVITDIDMPGSMNGLALAHAVFDKWPPCRLIVVSGHHSVSAAELPSGARFFSKPADPIVINSALNEMGVAA</sequence>
<dbReference type="EMBL" id="FNCS01000030">
    <property type="protein sequence ID" value="SDH20054.1"/>
    <property type="molecule type" value="Genomic_DNA"/>
</dbReference>
<keyword evidence="7" id="KW-1185">Reference proteome</keyword>
<dbReference type="PANTHER" id="PTHR44591">
    <property type="entry name" value="STRESS RESPONSE REGULATOR PROTEIN 1"/>
    <property type="match status" value="1"/>
</dbReference>
<dbReference type="Pfam" id="PF00072">
    <property type="entry name" value="Response_reg"/>
    <property type="match status" value="1"/>
</dbReference>
<keyword evidence="3" id="KW-0804">Transcription</keyword>
<keyword evidence="1 4" id="KW-0597">Phosphoprotein</keyword>
<dbReference type="InterPro" id="IPR001789">
    <property type="entry name" value="Sig_transdc_resp-reg_receiver"/>
</dbReference>
<dbReference type="STRING" id="440168.SAMN04487974_1303"/>
<feature type="domain" description="Response regulatory" evidence="5">
    <location>
        <begin position="8"/>
        <end position="121"/>
    </location>
</feature>
<evidence type="ECO:0000256" key="1">
    <source>
        <dbReference type="ARBA" id="ARBA00022553"/>
    </source>
</evidence>